<feature type="transmembrane region" description="Helical" evidence="8">
    <location>
        <begin position="76"/>
        <end position="99"/>
    </location>
</feature>
<feature type="transmembrane region" description="Helical" evidence="8">
    <location>
        <begin position="213"/>
        <end position="232"/>
    </location>
</feature>
<reference evidence="9 10" key="1">
    <citation type="submission" date="2016-05" db="EMBL/GenBank/DDBJ databases">
        <title>Microbial solvent formation.</title>
        <authorList>
            <person name="Poehlein A."/>
            <person name="Montoya Solano J.D."/>
            <person name="Flitsch S."/>
            <person name="Krabben P."/>
            <person name="Duerre P."/>
            <person name="Daniel R."/>
        </authorList>
    </citation>
    <scope>NUCLEOTIDE SEQUENCE [LARGE SCALE GENOMIC DNA]</scope>
    <source>
        <strain evidence="9 10">DSM 53</strain>
    </source>
</reference>
<feature type="transmembrane region" description="Helical" evidence="8">
    <location>
        <begin position="111"/>
        <end position="138"/>
    </location>
</feature>
<feature type="transmembrane region" description="Helical" evidence="8">
    <location>
        <begin position="438"/>
        <end position="454"/>
    </location>
</feature>
<evidence type="ECO:0000256" key="5">
    <source>
        <dbReference type="ARBA" id="ARBA00022989"/>
    </source>
</evidence>
<dbReference type="PANTHER" id="PTHR43549">
    <property type="entry name" value="MULTIDRUG RESISTANCE PROTEIN YPNP-RELATED"/>
    <property type="match status" value="1"/>
</dbReference>
<protein>
    <submittedName>
        <fullName evidence="9">Multidrug export protein MepA</fullName>
    </submittedName>
</protein>
<dbReference type="Proteomes" id="UP000190973">
    <property type="component" value="Unassembled WGS sequence"/>
</dbReference>
<dbReference type="GO" id="GO:0005886">
    <property type="term" value="C:plasma membrane"/>
    <property type="evidence" value="ECO:0007669"/>
    <property type="project" value="UniProtKB-SubCell"/>
</dbReference>
<proteinExistence type="predicted"/>
<keyword evidence="4 8" id="KW-0812">Transmembrane</keyword>
<feature type="transmembrane region" description="Helical" evidence="8">
    <location>
        <begin position="300"/>
        <end position="316"/>
    </location>
</feature>
<keyword evidence="2" id="KW-0813">Transport</keyword>
<dbReference type="PIRSF" id="PIRSF006603">
    <property type="entry name" value="DinF"/>
    <property type="match status" value="1"/>
</dbReference>
<gene>
    <name evidence="9" type="primary">mepA_7</name>
    <name evidence="9" type="ORF">CLBCK_27690</name>
</gene>
<evidence type="ECO:0000313" key="9">
    <source>
        <dbReference type="EMBL" id="OOM60692.1"/>
    </source>
</evidence>
<dbReference type="GO" id="GO:0042910">
    <property type="term" value="F:xenobiotic transmembrane transporter activity"/>
    <property type="evidence" value="ECO:0007669"/>
    <property type="project" value="InterPro"/>
</dbReference>
<evidence type="ECO:0000256" key="3">
    <source>
        <dbReference type="ARBA" id="ARBA00022475"/>
    </source>
</evidence>
<comment type="caution">
    <text evidence="9">The sequence shown here is derived from an EMBL/GenBank/DDBJ whole genome shotgun (WGS) entry which is preliminary data.</text>
</comment>
<evidence type="ECO:0000256" key="2">
    <source>
        <dbReference type="ARBA" id="ARBA00022448"/>
    </source>
</evidence>
<comment type="subcellular location">
    <subcellularLocation>
        <location evidence="1">Cell membrane</location>
        <topology evidence="1">Multi-pass membrane protein</topology>
    </subcellularLocation>
</comment>
<evidence type="ECO:0000256" key="7">
    <source>
        <dbReference type="SAM" id="MobiDB-lite"/>
    </source>
</evidence>
<name>A0A1S8S5Q4_CLOBE</name>
<evidence type="ECO:0000256" key="8">
    <source>
        <dbReference type="SAM" id="Phobius"/>
    </source>
</evidence>
<dbReference type="Pfam" id="PF01554">
    <property type="entry name" value="MatE"/>
    <property type="match status" value="2"/>
</dbReference>
<feature type="region of interest" description="Disordered" evidence="7">
    <location>
        <begin position="1"/>
        <end position="23"/>
    </location>
</feature>
<dbReference type="AlphaFoldDB" id="A0A1S8S5Q4"/>
<dbReference type="CDD" id="cd13138">
    <property type="entry name" value="MATE_yoeA_like"/>
    <property type="match status" value="1"/>
</dbReference>
<evidence type="ECO:0000313" key="10">
    <source>
        <dbReference type="Proteomes" id="UP000190973"/>
    </source>
</evidence>
<evidence type="ECO:0000256" key="6">
    <source>
        <dbReference type="ARBA" id="ARBA00023136"/>
    </source>
</evidence>
<feature type="compositionally biased region" description="Basic and acidic residues" evidence="7">
    <location>
        <begin position="7"/>
        <end position="21"/>
    </location>
</feature>
<keyword evidence="5 8" id="KW-1133">Transmembrane helix</keyword>
<feature type="transmembrane region" description="Helical" evidence="8">
    <location>
        <begin position="150"/>
        <end position="174"/>
    </location>
</feature>
<evidence type="ECO:0000256" key="1">
    <source>
        <dbReference type="ARBA" id="ARBA00004651"/>
    </source>
</evidence>
<accession>A0A1S8S5Q4</accession>
<feature type="transmembrane region" description="Helical" evidence="8">
    <location>
        <begin position="33"/>
        <end position="50"/>
    </location>
</feature>
<dbReference type="NCBIfam" id="TIGR00797">
    <property type="entry name" value="matE"/>
    <property type="match status" value="1"/>
</dbReference>
<keyword evidence="6 8" id="KW-0472">Membrane</keyword>
<keyword evidence="3" id="KW-1003">Cell membrane</keyword>
<dbReference type="EMBL" id="LZZI01000048">
    <property type="protein sequence ID" value="OOM60692.1"/>
    <property type="molecule type" value="Genomic_DNA"/>
</dbReference>
<feature type="transmembrane region" description="Helical" evidence="8">
    <location>
        <begin position="186"/>
        <end position="207"/>
    </location>
</feature>
<organism evidence="9 10">
    <name type="scientific">Clostridium beijerinckii</name>
    <name type="common">Clostridium MP</name>
    <dbReference type="NCBI Taxonomy" id="1520"/>
    <lineage>
        <taxon>Bacteria</taxon>
        <taxon>Bacillati</taxon>
        <taxon>Bacillota</taxon>
        <taxon>Clostridia</taxon>
        <taxon>Eubacteriales</taxon>
        <taxon>Clostridiaceae</taxon>
        <taxon>Clostridium</taxon>
    </lineage>
</organism>
<sequence>MFKLHRKQDGEEKTTMEKNKITDLTTGNPGKQIFYFALPIFLGSVFQQMYNLADTVIVGHTLGENALAAIGATTPLFGLIVGMAVGINNGFAIVIARYFGAKEMHNMRQAVAMTVILDLIISIVFTAVGVCTIMYLLKFLNTPEEIINDAYGYIVIILMFMIVTIMYNMIAGVLRALGDSRSPLIYLIYASILNVVLVFTFILVFKWGVRGSAYATVISQIVAVILGFNHIIKKCPELKLSKGDFKYDCTMVMELITSGLSMGFMLSLVSIGSVALQGAINSFGKEIITAHMAARKVSEIYMMPLGTLATASATFVSQNYGAKKYDRINIGLKKTVIMGAIWSTIVVITAFAFGTYIIKFLTGSNDTLIIDTAVKYLRINTPFYYVLATLLIYRSTLQGIGKKFTPLVSSSIELFGKFAVVGFLAPSMGYLGVCISEPLIWITCAIFVLIVFYSDKNFRVEAKQEKN</sequence>
<dbReference type="PANTHER" id="PTHR43549:SF3">
    <property type="entry name" value="MULTIDRUG RESISTANCE PROTEIN YPNP-RELATED"/>
    <property type="match status" value="1"/>
</dbReference>
<dbReference type="RefSeq" id="WP_077839267.1">
    <property type="nucleotide sequence ID" value="NZ_JABTAE010000001.1"/>
</dbReference>
<dbReference type="InterPro" id="IPR052031">
    <property type="entry name" value="Membrane_Transporter-Flippase"/>
</dbReference>
<dbReference type="InterPro" id="IPR002528">
    <property type="entry name" value="MATE_fam"/>
</dbReference>
<evidence type="ECO:0000256" key="4">
    <source>
        <dbReference type="ARBA" id="ARBA00022692"/>
    </source>
</evidence>
<dbReference type="InterPro" id="IPR048279">
    <property type="entry name" value="MdtK-like"/>
</dbReference>
<feature type="transmembrane region" description="Helical" evidence="8">
    <location>
        <begin position="336"/>
        <end position="356"/>
    </location>
</feature>
<feature type="transmembrane region" description="Helical" evidence="8">
    <location>
        <begin position="252"/>
        <end position="280"/>
    </location>
</feature>
<dbReference type="GO" id="GO:0015297">
    <property type="term" value="F:antiporter activity"/>
    <property type="evidence" value="ECO:0007669"/>
    <property type="project" value="InterPro"/>
</dbReference>